<protein>
    <submittedName>
        <fullName evidence="15">ATP-dependent DNA helicase</fullName>
    </submittedName>
</protein>
<dbReference type="Pfam" id="PF06733">
    <property type="entry name" value="DEAD_2"/>
    <property type="match status" value="1"/>
</dbReference>
<dbReference type="SUPFAM" id="SSF52540">
    <property type="entry name" value="P-loop containing nucleoside triphosphate hydrolases"/>
    <property type="match status" value="2"/>
</dbReference>
<keyword evidence="12" id="KW-0413">Isomerase</keyword>
<dbReference type="InterPro" id="IPR027417">
    <property type="entry name" value="P-loop_NTPase"/>
</dbReference>
<dbReference type="SMART" id="SM00488">
    <property type="entry name" value="DEXDc2"/>
    <property type="match status" value="1"/>
</dbReference>
<keyword evidence="5" id="KW-0378">Hydrolase</keyword>
<dbReference type="GO" id="GO:0016818">
    <property type="term" value="F:hydrolase activity, acting on acid anhydrides, in phosphorus-containing anhydrides"/>
    <property type="evidence" value="ECO:0007669"/>
    <property type="project" value="InterPro"/>
</dbReference>
<dbReference type="PANTHER" id="PTHR11472">
    <property type="entry name" value="DNA REPAIR DEAD HELICASE RAD3/XP-D SUBFAMILY MEMBER"/>
    <property type="match status" value="1"/>
</dbReference>
<keyword evidence="16" id="KW-1185">Reference proteome</keyword>
<dbReference type="EMBL" id="JAAIVB010000052">
    <property type="protein sequence ID" value="NEX62593.1"/>
    <property type="molecule type" value="Genomic_DNA"/>
</dbReference>
<keyword evidence="4" id="KW-0227">DNA damage</keyword>
<evidence type="ECO:0000256" key="6">
    <source>
        <dbReference type="ARBA" id="ARBA00022806"/>
    </source>
</evidence>
<proteinExistence type="inferred from homology"/>
<evidence type="ECO:0000259" key="14">
    <source>
        <dbReference type="PROSITE" id="PS51193"/>
    </source>
</evidence>
<evidence type="ECO:0000313" key="16">
    <source>
        <dbReference type="Proteomes" id="UP000482155"/>
    </source>
</evidence>
<evidence type="ECO:0000256" key="10">
    <source>
        <dbReference type="ARBA" id="ARBA00023125"/>
    </source>
</evidence>
<dbReference type="Gene3D" id="3.90.320.10">
    <property type="match status" value="1"/>
</dbReference>
<dbReference type="GO" id="GO:0003677">
    <property type="term" value="F:DNA binding"/>
    <property type="evidence" value="ECO:0007669"/>
    <property type="project" value="UniProtKB-KW"/>
</dbReference>
<dbReference type="GO" id="GO:0051539">
    <property type="term" value="F:4 iron, 4 sulfur cluster binding"/>
    <property type="evidence" value="ECO:0007669"/>
    <property type="project" value="UniProtKB-KW"/>
</dbReference>
<dbReference type="AlphaFoldDB" id="A0A6B3SPB9"/>
<evidence type="ECO:0000256" key="2">
    <source>
        <dbReference type="ARBA" id="ARBA00022723"/>
    </source>
</evidence>
<dbReference type="PANTHER" id="PTHR11472:SF34">
    <property type="entry name" value="REGULATOR OF TELOMERE ELONGATION HELICASE 1"/>
    <property type="match status" value="1"/>
</dbReference>
<keyword evidence="1" id="KW-0004">4Fe-4S</keyword>
<dbReference type="GO" id="GO:0005524">
    <property type="term" value="F:ATP binding"/>
    <property type="evidence" value="ECO:0007669"/>
    <property type="project" value="UniProtKB-KW"/>
</dbReference>
<dbReference type="SMART" id="SM00491">
    <property type="entry name" value="HELICc2"/>
    <property type="match status" value="1"/>
</dbReference>
<keyword evidence="6 15" id="KW-0347">Helicase</keyword>
<dbReference type="Proteomes" id="UP000482155">
    <property type="component" value="Unassembled WGS sequence"/>
</dbReference>
<sequence>MTYPIAVRTLTEFTAKTGSLDLRFTPSPTAQEGIAGHAVVTARRSPDYKKEVALSLEYKHLLVRGRADGYDPAANRIEEIKTYRGDLGRMPENHRALHWAQVKVYGWLLCKQMQLQEVTLALVYYDIGSQRETVLEERYGAEALQQFFEEQCERFLAWSEQELAHRAARDAMLTALRFPHADFRPGQRHLAESVYRAASAGRCLVAEAPTGIGKTVGALFPMLKACPGQQLDKVFFLTAKTSGRSLALEAVGKLRASETVFPLRVLEMVARDKACEHPDKACHGDSCQLAQGFYDKLPQARAAALNVVPLDRQALRAVALDHAVCPYYLSQELVRWSDVVVGDFNYFFDSTALLHGLSAINQWRTGVLVDEAHNLVERARAMYSASLVQESLAALRRTAPASVKGALDKLNRQWNGLHKEQDASYAVQESLPAAFIHALQQAISAMTEYMADNPAHADPAFLDFYFDALQFSRLADSFDAHSLFDITLRQHGRRRTSTLCLRNLIPAPFLRPRFAQPHSATLFSATMNPWNFYHDMLGLPDNTAYIEVESPFTPDQLQVHILDKVSTRYHDRARSLSDIVAVMGKQFRARPGNYLAFFSSFDYLQQVLAEFRSRHPDITAWEQTRRMEEAERDAFIGRFTAGGQGIGFAVLGGVFGEGIDLPGDRLIGAFIATLGLPQLNPVNERLRERMQASFGAGYDYAYLFPGMQKVVQAAGRVIRTPSDHGVVYLMDDRFARAEVRRLLPAWWQAGRGPDSN</sequence>
<dbReference type="InterPro" id="IPR011604">
    <property type="entry name" value="PDDEXK-like_dom_sf"/>
</dbReference>
<evidence type="ECO:0000256" key="13">
    <source>
        <dbReference type="ARBA" id="ARBA00038058"/>
    </source>
</evidence>
<evidence type="ECO:0000256" key="7">
    <source>
        <dbReference type="ARBA" id="ARBA00022840"/>
    </source>
</evidence>
<keyword evidence="9" id="KW-0411">Iron-sulfur</keyword>
<dbReference type="InterPro" id="IPR010614">
    <property type="entry name" value="RAD3-like_helicase_DEAD"/>
</dbReference>
<accession>A0A6B3SPB9</accession>
<keyword evidence="2" id="KW-0479">Metal-binding</keyword>
<evidence type="ECO:0000256" key="3">
    <source>
        <dbReference type="ARBA" id="ARBA00022741"/>
    </source>
</evidence>
<dbReference type="InterPro" id="IPR006555">
    <property type="entry name" value="ATP-dep_Helicase_C"/>
</dbReference>
<comment type="caution">
    <text evidence="15">The sequence shown here is derived from an EMBL/GenBank/DDBJ whole genome shotgun (WGS) entry which is preliminary data.</text>
</comment>
<keyword evidence="7" id="KW-0067">ATP-binding</keyword>
<evidence type="ECO:0000256" key="9">
    <source>
        <dbReference type="ARBA" id="ARBA00023014"/>
    </source>
</evidence>
<evidence type="ECO:0000256" key="8">
    <source>
        <dbReference type="ARBA" id="ARBA00023004"/>
    </source>
</evidence>
<dbReference type="GO" id="GO:0003678">
    <property type="term" value="F:DNA helicase activity"/>
    <property type="evidence" value="ECO:0007669"/>
    <property type="project" value="InterPro"/>
</dbReference>
<evidence type="ECO:0000313" key="15">
    <source>
        <dbReference type="EMBL" id="NEX62593.1"/>
    </source>
</evidence>
<feature type="domain" description="Helicase ATP-binding" evidence="14">
    <location>
        <begin position="173"/>
        <end position="430"/>
    </location>
</feature>
<dbReference type="GO" id="GO:0006281">
    <property type="term" value="P:DNA repair"/>
    <property type="evidence" value="ECO:0007669"/>
    <property type="project" value="UniProtKB-KW"/>
</dbReference>
<keyword evidence="8" id="KW-0408">Iron</keyword>
<dbReference type="Gene3D" id="3.40.50.300">
    <property type="entry name" value="P-loop containing nucleotide triphosphate hydrolases"/>
    <property type="match status" value="2"/>
</dbReference>
<keyword evidence="3" id="KW-0547">Nucleotide-binding</keyword>
<dbReference type="InterPro" id="IPR045028">
    <property type="entry name" value="DinG/Rad3-like"/>
</dbReference>
<organism evidence="15 16">
    <name type="scientific">Noviherbaspirillum galbum</name>
    <dbReference type="NCBI Taxonomy" id="2709383"/>
    <lineage>
        <taxon>Bacteria</taxon>
        <taxon>Pseudomonadati</taxon>
        <taxon>Pseudomonadota</taxon>
        <taxon>Betaproteobacteria</taxon>
        <taxon>Burkholderiales</taxon>
        <taxon>Oxalobacteraceae</taxon>
        <taxon>Noviherbaspirillum</taxon>
    </lineage>
</organism>
<evidence type="ECO:0000256" key="12">
    <source>
        <dbReference type="ARBA" id="ARBA00023235"/>
    </source>
</evidence>
<comment type="similarity">
    <text evidence="13">Belongs to the helicase family. DinG subfamily.</text>
</comment>
<evidence type="ECO:0000256" key="5">
    <source>
        <dbReference type="ARBA" id="ARBA00022801"/>
    </source>
</evidence>
<evidence type="ECO:0000256" key="11">
    <source>
        <dbReference type="ARBA" id="ARBA00023204"/>
    </source>
</evidence>
<dbReference type="InterPro" id="IPR014013">
    <property type="entry name" value="Helic_SF1/SF2_ATP-bd_DinG/Rad3"/>
</dbReference>
<dbReference type="Pfam" id="PF13307">
    <property type="entry name" value="Helicase_C_2"/>
    <property type="match status" value="1"/>
</dbReference>
<dbReference type="RefSeq" id="WP_163965113.1">
    <property type="nucleotide sequence ID" value="NZ_JAAIVB010000052.1"/>
</dbReference>
<reference evidence="15 16" key="1">
    <citation type="submission" date="2020-02" db="EMBL/GenBank/DDBJ databases">
        <authorList>
            <person name="Kim M.K."/>
        </authorList>
    </citation>
    <scope>NUCLEOTIDE SEQUENCE [LARGE SCALE GENOMIC DNA]</scope>
    <source>
        <strain evidence="15 16">17J57-3</strain>
    </source>
</reference>
<keyword evidence="10" id="KW-0238">DNA-binding</keyword>
<dbReference type="InterPro" id="IPR006554">
    <property type="entry name" value="Helicase-like_DEXD_c2"/>
</dbReference>
<gene>
    <name evidence="15" type="ORF">G3574_16010</name>
</gene>
<evidence type="ECO:0000256" key="4">
    <source>
        <dbReference type="ARBA" id="ARBA00022763"/>
    </source>
</evidence>
<evidence type="ECO:0000256" key="1">
    <source>
        <dbReference type="ARBA" id="ARBA00022485"/>
    </source>
</evidence>
<keyword evidence="11" id="KW-0234">DNA repair</keyword>
<dbReference type="PROSITE" id="PS51193">
    <property type="entry name" value="HELICASE_ATP_BIND_2"/>
    <property type="match status" value="1"/>
</dbReference>
<dbReference type="GO" id="GO:0046872">
    <property type="term" value="F:metal ion binding"/>
    <property type="evidence" value="ECO:0007669"/>
    <property type="project" value="UniProtKB-KW"/>
</dbReference>
<name>A0A6B3SPB9_9BURK</name>